<dbReference type="Proteomes" id="UP000499080">
    <property type="component" value="Unassembled WGS sequence"/>
</dbReference>
<organism evidence="1 2">
    <name type="scientific">Araneus ventricosus</name>
    <name type="common">Orbweaver spider</name>
    <name type="synonym">Epeira ventricosa</name>
    <dbReference type="NCBI Taxonomy" id="182803"/>
    <lineage>
        <taxon>Eukaryota</taxon>
        <taxon>Metazoa</taxon>
        <taxon>Ecdysozoa</taxon>
        <taxon>Arthropoda</taxon>
        <taxon>Chelicerata</taxon>
        <taxon>Arachnida</taxon>
        <taxon>Araneae</taxon>
        <taxon>Araneomorphae</taxon>
        <taxon>Entelegynae</taxon>
        <taxon>Araneoidea</taxon>
        <taxon>Araneidae</taxon>
        <taxon>Araneus</taxon>
    </lineage>
</organism>
<gene>
    <name evidence="1" type="ORF">AVEN_106598_1</name>
</gene>
<protein>
    <submittedName>
        <fullName evidence="1">Uncharacterized protein</fullName>
    </submittedName>
</protein>
<sequence>MTPSVLCHNYCREFDSRSESQDGIQRASPHLYALKVAIVSPTAHLSTNVNAEVTRDSVVVAPTATSVPEKLACLMP</sequence>
<evidence type="ECO:0000313" key="2">
    <source>
        <dbReference type="Proteomes" id="UP000499080"/>
    </source>
</evidence>
<keyword evidence="2" id="KW-1185">Reference proteome</keyword>
<comment type="caution">
    <text evidence="1">The sequence shown here is derived from an EMBL/GenBank/DDBJ whole genome shotgun (WGS) entry which is preliminary data.</text>
</comment>
<proteinExistence type="predicted"/>
<evidence type="ECO:0000313" key="1">
    <source>
        <dbReference type="EMBL" id="GBM81774.1"/>
    </source>
</evidence>
<name>A0A4Y2IW08_ARAVE</name>
<accession>A0A4Y2IW08</accession>
<dbReference type="AlphaFoldDB" id="A0A4Y2IW08"/>
<reference evidence="1 2" key="1">
    <citation type="journal article" date="2019" name="Sci. Rep.">
        <title>Orb-weaving spider Araneus ventricosus genome elucidates the spidroin gene catalogue.</title>
        <authorList>
            <person name="Kono N."/>
            <person name="Nakamura H."/>
            <person name="Ohtoshi R."/>
            <person name="Moran D.A.P."/>
            <person name="Shinohara A."/>
            <person name="Yoshida Y."/>
            <person name="Fujiwara M."/>
            <person name="Mori M."/>
            <person name="Tomita M."/>
            <person name="Arakawa K."/>
        </authorList>
    </citation>
    <scope>NUCLEOTIDE SEQUENCE [LARGE SCALE GENOMIC DNA]</scope>
</reference>
<dbReference type="EMBL" id="BGPR01002967">
    <property type="protein sequence ID" value="GBM81774.1"/>
    <property type="molecule type" value="Genomic_DNA"/>
</dbReference>